<evidence type="ECO:0000313" key="2">
    <source>
        <dbReference type="EMBL" id="GAB0056448.1"/>
    </source>
</evidence>
<evidence type="ECO:0000313" key="3">
    <source>
        <dbReference type="Proteomes" id="UP001628193"/>
    </source>
</evidence>
<dbReference type="Proteomes" id="UP001628193">
    <property type="component" value="Unassembled WGS sequence"/>
</dbReference>
<evidence type="ECO:0000256" key="1">
    <source>
        <dbReference type="SAM" id="Phobius"/>
    </source>
</evidence>
<feature type="transmembrane region" description="Helical" evidence="1">
    <location>
        <begin position="39"/>
        <end position="56"/>
    </location>
</feature>
<feature type="transmembrane region" description="Helical" evidence="1">
    <location>
        <begin position="76"/>
        <end position="95"/>
    </location>
</feature>
<keyword evidence="1" id="KW-0812">Transmembrane</keyword>
<reference evidence="2 3" key="1">
    <citation type="submission" date="2024-05" db="EMBL/GenBank/DDBJ databases">
        <authorList>
            <consortium name="Candidatus Magnetaquicoccaceae bacterium FCR-1 genome sequencing consortium"/>
            <person name="Shimoshige H."/>
            <person name="Shimamura S."/>
            <person name="Taoka A."/>
            <person name="Kobayashi H."/>
            <person name="Maekawa T."/>
        </authorList>
    </citation>
    <scope>NUCLEOTIDE SEQUENCE [LARGE SCALE GENOMIC DNA]</scope>
    <source>
        <strain evidence="2 3">FCR-1</strain>
    </source>
</reference>
<gene>
    <name evidence="2" type="ORF">SIID45300_00756</name>
</gene>
<proteinExistence type="predicted"/>
<comment type="caution">
    <text evidence="2">The sequence shown here is derived from an EMBL/GenBank/DDBJ whole genome shotgun (WGS) entry which is preliminary data.</text>
</comment>
<keyword evidence="1" id="KW-0472">Membrane</keyword>
<sequence>MLGYVILGLSVLLVFVPLVGGYGTLVPGVLAFLARGTGLMPALAGVGINGIHLLFFSDFLRFNAASGMRDGVWTPVVIYVLLILVQLGAGILLGMRRFLPVASDQRSGAGPSRGST</sequence>
<reference evidence="2 3" key="2">
    <citation type="submission" date="2024-09" db="EMBL/GenBank/DDBJ databases">
        <title>Draft genome sequence of Candidatus Magnetaquicoccaceae bacterium FCR-1.</title>
        <authorList>
            <person name="Shimoshige H."/>
            <person name="Shimamura S."/>
            <person name="Taoka A."/>
            <person name="Kobayashi H."/>
            <person name="Maekawa T."/>
        </authorList>
    </citation>
    <scope>NUCLEOTIDE SEQUENCE [LARGE SCALE GENOMIC DNA]</scope>
    <source>
        <strain evidence="2 3">FCR-1</strain>
    </source>
</reference>
<name>A0ABQ0C6D7_9PROT</name>
<protein>
    <submittedName>
        <fullName evidence="2">Uncharacterized protein</fullName>
    </submittedName>
</protein>
<accession>A0ABQ0C6D7</accession>
<feature type="transmembrane region" description="Helical" evidence="1">
    <location>
        <begin position="6"/>
        <end position="32"/>
    </location>
</feature>
<keyword evidence="3" id="KW-1185">Reference proteome</keyword>
<organism evidence="2 3">
    <name type="scientific">Candidatus Magnetaquiglobus chichijimensis</name>
    <dbReference type="NCBI Taxonomy" id="3141448"/>
    <lineage>
        <taxon>Bacteria</taxon>
        <taxon>Pseudomonadati</taxon>
        <taxon>Pseudomonadota</taxon>
        <taxon>Magnetococcia</taxon>
        <taxon>Magnetococcales</taxon>
        <taxon>Candidatus Magnetaquicoccaceae</taxon>
        <taxon>Candidatus Magnetaquiglobus</taxon>
    </lineage>
</organism>
<keyword evidence="1" id="KW-1133">Transmembrane helix</keyword>
<dbReference type="RefSeq" id="WP_420904155.1">
    <property type="nucleotide sequence ID" value="NZ_BAAFGK010000002.1"/>
</dbReference>
<dbReference type="EMBL" id="BAAFGK010000002">
    <property type="protein sequence ID" value="GAB0056448.1"/>
    <property type="molecule type" value="Genomic_DNA"/>
</dbReference>